<keyword evidence="1" id="KW-0805">Transcription regulation</keyword>
<proteinExistence type="predicted"/>
<feature type="domain" description="HTH lacI-type" evidence="4">
    <location>
        <begin position="18"/>
        <end position="72"/>
    </location>
</feature>
<reference evidence="5 6" key="1">
    <citation type="submission" date="2016-10" db="EMBL/GenBank/DDBJ databases">
        <authorList>
            <person name="de Groot N.N."/>
        </authorList>
    </citation>
    <scope>NUCLEOTIDE SEQUENCE [LARGE SCALE GENOMIC DNA]</scope>
    <source>
        <strain evidence="5 6">DSM 22274</strain>
    </source>
</reference>
<dbReference type="InterPro" id="IPR000843">
    <property type="entry name" value="HTH_LacI"/>
</dbReference>
<evidence type="ECO:0000256" key="1">
    <source>
        <dbReference type="ARBA" id="ARBA00023015"/>
    </source>
</evidence>
<name>A0A1H5IF87_9MICC</name>
<sequence>MQHIGAAANQSPKPGSRVSMMDIARHAGVSQKTVSRVVNGEAHVSPDVKAKVQQSIDELGFRPNAAARALVTQRFKRIGMVTIGTTLFGPSSILSGVEAAAKSAGYFLSVVRTSDGTPAQIQQAIDQLVTQGVDGIILSEPIDVGHPVMDVPAGLPVLSFDQPSSIARDHELVVGLDESAAARSATEHLLALGHETVWHIAGDENWAATRRRVQGWQEALSDAGAAEPAIIYGDWSPASGYAAAQSLLNRPDVTAIFAANDTMAVGAMRAFQLAGLRVPADVSIVGFDDSPESAFLHTPLTTIRQDFDEVTRLAVHRLIRTIEGHPPTTLHRSVPAQLIIRESTARRSTERHHIRSI</sequence>
<dbReference type="Gene3D" id="1.10.260.40">
    <property type="entry name" value="lambda repressor-like DNA-binding domains"/>
    <property type="match status" value="1"/>
</dbReference>
<dbReference type="InterPro" id="IPR010982">
    <property type="entry name" value="Lambda_DNA-bd_dom_sf"/>
</dbReference>
<dbReference type="PANTHER" id="PTHR30146:SF109">
    <property type="entry name" value="HTH-TYPE TRANSCRIPTIONAL REGULATOR GALS"/>
    <property type="match status" value="1"/>
</dbReference>
<evidence type="ECO:0000256" key="3">
    <source>
        <dbReference type="ARBA" id="ARBA00023163"/>
    </source>
</evidence>
<dbReference type="Pfam" id="PF13377">
    <property type="entry name" value="Peripla_BP_3"/>
    <property type="match status" value="1"/>
</dbReference>
<dbReference type="EMBL" id="FNTV01000001">
    <property type="protein sequence ID" value="SEE38869.1"/>
    <property type="molecule type" value="Genomic_DNA"/>
</dbReference>
<evidence type="ECO:0000313" key="6">
    <source>
        <dbReference type="Proteomes" id="UP000182725"/>
    </source>
</evidence>
<dbReference type="InterPro" id="IPR028082">
    <property type="entry name" value="Peripla_BP_I"/>
</dbReference>
<dbReference type="GO" id="GO:0000976">
    <property type="term" value="F:transcription cis-regulatory region binding"/>
    <property type="evidence" value="ECO:0007669"/>
    <property type="project" value="TreeGrafter"/>
</dbReference>
<dbReference type="Pfam" id="PF00356">
    <property type="entry name" value="LacI"/>
    <property type="match status" value="1"/>
</dbReference>
<dbReference type="Proteomes" id="UP000182725">
    <property type="component" value="Unassembled WGS sequence"/>
</dbReference>
<dbReference type="PROSITE" id="PS50932">
    <property type="entry name" value="HTH_LACI_2"/>
    <property type="match status" value="1"/>
</dbReference>
<dbReference type="AlphaFoldDB" id="A0A1H5IF87"/>
<gene>
    <name evidence="5" type="ORF">SAMN04489740_1291</name>
</gene>
<dbReference type="PROSITE" id="PS00356">
    <property type="entry name" value="HTH_LACI_1"/>
    <property type="match status" value="1"/>
</dbReference>
<dbReference type="SMART" id="SM00354">
    <property type="entry name" value="HTH_LACI"/>
    <property type="match status" value="1"/>
</dbReference>
<dbReference type="PANTHER" id="PTHR30146">
    <property type="entry name" value="LACI-RELATED TRANSCRIPTIONAL REPRESSOR"/>
    <property type="match status" value="1"/>
</dbReference>
<dbReference type="GO" id="GO:0003700">
    <property type="term" value="F:DNA-binding transcription factor activity"/>
    <property type="evidence" value="ECO:0007669"/>
    <property type="project" value="TreeGrafter"/>
</dbReference>
<dbReference type="SUPFAM" id="SSF47413">
    <property type="entry name" value="lambda repressor-like DNA-binding domains"/>
    <property type="match status" value="1"/>
</dbReference>
<dbReference type="SUPFAM" id="SSF53822">
    <property type="entry name" value="Periplasmic binding protein-like I"/>
    <property type="match status" value="1"/>
</dbReference>
<keyword evidence="2 5" id="KW-0238">DNA-binding</keyword>
<protein>
    <submittedName>
        <fullName evidence="5">DNA-binding transcriptional regulator, LacI/PurR family</fullName>
    </submittedName>
</protein>
<keyword evidence="3" id="KW-0804">Transcription</keyword>
<organism evidence="5 6">
    <name type="scientific">Arthrobacter alpinus</name>
    <dbReference type="NCBI Taxonomy" id="656366"/>
    <lineage>
        <taxon>Bacteria</taxon>
        <taxon>Bacillati</taxon>
        <taxon>Actinomycetota</taxon>
        <taxon>Actinomycetes</taxon>
        <taxon>Micrococcales</taxon>
        <taxon>Micrococcaceae</taxon>
        <taxon>Arthrobacter</taxon>
    </lineage>
</organism>
<dbReference type="InterPro" id="IPR046335">
    <property type="entry name" value="LacI/GalR-like_sensor"/>
</dbReference>
<evidence type="ECO:0000256" key="2">
    <source>
        <dbReference type="ARBA" id="ARBA00023125"/>
    </source>
</evidence>
<evidence type="ECO:0000259" key="4">
    <source>
        <dbReference type="PROSITE" id="PS50932"/>
    </source>
</evidence>
<dbReference type="CDD" id="cd01574">
    <property type="entry name" value="PBP1_LacI"/>
    <property type="match status" value="1"/>
</dbReference>
<dbReference type="CDD" id="cd01392">
    <property type="entry name" value="HTH_LacI"/>
    <property type="match status" value="1"/>
</dbReference>
<evidence type="ECO:0000313" key="5">
    <source>
        <dbReference type="EMBL" id="SEE38869.1"/>
    </source>
</evidence>
<accession>A0A1H5IF87</accession>
<dbReference type="Gene3D" id="3.40.50.2300">
    <property type="match status" value="2"/>
</dbReference>